<organism evidence="1 2">
    <name type="scientific">Daphnia pulex</name>
    <name type="common">Water flea</name>
    <dbReference type="NCBI Taxonomy" id="6669"/>
    <lineage>
        <taxon>Eukaryota</taxon>
        <taxon>Metazoa</taxon>
        <taxon>Ecdysozoa</taxon>
        <taxon>Arthropoda</taxon>
        <taxon>Crustacea</taxon>
        <taxon>Branchiopoda</taxon>
        <taxon>Diplostraca</taxon>
        <taxon>Cladocera</taxon>
        <taxon>Anomopoda</taxon>
        <taxon>Daphniidae</taxon>
        <taxon>Daphnia</taxon>
    </lineage>
</organism>
<dbReference type="InParanoid" id="E9FW65"/>
<keyword evidence="2" id="KW-1185">Reference proteome</keyword>
<dbReference type="HOGENOM" id="CLU_3144335_0_0_1"/>
<gene>
    <name evidence="1" type="ORF">DAPPUDRAFT_233947</name>
</gene>
<evidence type="ECO:0000313" key="2">
    <source>
        <dbReference type="Proteomes" id="UP000000305"/>
    </source>
</evidence>
<sequence length="49" mass="5519">MTEVDSSEILADSIGLARSYLNLHDVLQRSWTDGNSFTTYHGLHPLLML</sequence>
<dbReference type="Proteomes" id="UP000000305">
    <property type="component" value="Unassembled WGS sequence"/>
</dbReference>
<protein>
    <submittedName>
        <fullName evidence="1">Uncharacterized protein</fullName>
    </submittedName>
</protein>
<name>E9FW65_DAPPU</name>
<reference evidence="1 2" key="1">
    <citation type="journal article" date="2011" name="Science">
        <title>The ecoresponsive genome of Daphnia pulex.</title>
        <authorList>
            <person name="Colbourne J.K."/>
            <person name="Pfrender M.E."/>
            <person name="Gilbert D."/>
            <person name="Thomas W.K."/>
            <person name="Tucker A."/>
            <person name="Oakley T.H."/>
            <person name="Tokishita S."/>
            <person name="Aerts A."/>
            <person name="Arnold G.J."/>
            <person name="Basu M.K."/>
            <person name="Bauer D.J."/>
            <person name="Caceres C.E."/>
            <person name="Carmel L."/>
            <person name="Casola C."/>
            <person name="Choi J.H."/>
            <person name="Detter J.C."/>
            <person name="Dong Q."/>
            <person name="Dusheyko S."/>
            <person name="Eads B.D."/>
            <person name="Frohlich T."/>
            <person name="Geiler-Samerotte K.A."/>
            <person name="Gerlach D."/>
            <person name="Hatcher P."/>
            <person name="Jogdeo S."/>
            <person name="Krijgsveld J."/>
            <person name="Kriventseva E.V."/>
            <person name="Kultz D."/>
            <person name="Laforsch C."/>
            <person name="Lindquist E."/>
            <person name="Lopez J."/>
            <person name="Manak J.R."/>
            <person name="Muller J."/>
            <person name="Pangilinan J."/>
            <person name="Patwardhan R.P."/>
            <person name="Pitluck S."/>
            <person name="Pritham E.J."/>
            <person name="Rechtsteiner A."/>
            <person name="Rho M."/>
            <person name="Rogozin I.B."/>
            <person name="Sakarya O."/>
            <person name="Salamov A."/>
            <person name="Schaack S."/>
            <person name="Shapiro H."/>
            <person name="Shiga Y."/>
            <person name="Skalitzky C."/>
            <person name="Smith Z."/>
            <person name="Souvorov A."/>
            <person name="Sung W."/>
            <person name="Tang Z."/>
            <person name="Tsuchiya D."/>
            <person name="Tu H."/>
            <person name="Vos H."/>
            <person name="Wang M."/>
            <person name="Wolf Y.I."/>
            <person name="Yamagata H."/>
            <person name="Yamada T."/>
            <person name="Ye Y."/>
            <person name="Shaw J.R."/>
            <person name="Andrews J."/>
            <person name="Crease T.J."/>
            <person name="Tang H."/>
            <person name="Lucas S.M."/>
            <person name="Robertson H.M."/>
            <person name="Bork P."/>
            <person name="Koonin E.V."/>
            <person name="Zdobnov E.M."/>
            <person name="Grigoriev I.V."/>
            <person name="Lynch M."/>
            <person name="Boore J.L."/>
        </authorList>
    </citation>
    <scope>NUCLEOTIDE SEQUENCE [LARGE SCALE GENOMIC DNA]</scope>
</reference>
<dbReference type="KEGG" id="dpx:DAPPUDRAFT_233947"/>
<accession>E9FW65</accession>
<dbReference type="AlphaFoldDB" id="E9FW65"/>
<dbReference type="EMBL" id="GL732525">
    <property type="protein sequence ID" value="EFX88981.1"/>
    <property type="molecule type" value="Genomic_DNA"/>
</dbReference>
<proteinExistence type="predicted"/>
<evidence type="ECO:0000313" key="1">
    <source>
        <dbReference type="EMBL" id="EFX88981.1"/>
    </source>
</evidence>